<sequence>MTPLNRRELIASILGSSFMTMGGCDRHVKVPAGELLNPNFAIGHSLRDRMMDVPTGKLEHRTRVVIVGGGIAGLSAAWQLRREGIEDFVLLELEEAVGGTAKSGSRGKFAYPWGAHYVPTPMRENRSLIELFREMQVIEPGGDDDEPVVGEQFLCRDPEERVFFEGRWHEGLYPGQGASDEDLQQLARFQTAIDEWVSARDEQGQRLFTIPTSRTTRDARAMKLDRQSMSQWMDENGFTSERLRWLVDYSCRDDYGVNPSLVSAWAGLFYFSARQREKDSESQAVITWPEGNGRIVHHLADHTGDRIQSGYAVASVEQNPGSDVTVISLDVKTNQWHSHRCEQVIFAAPQYMAAHLISDLPSSRLQASKAFQYSAWVVANVHLSDRPQEHGFPMCWDNVIYGSNSLGYVTSTHQTGNDHGSTVLTWYYPMSAADGRLSRKELLSLGWEHWSDIVMSDLLVAHPDIGSLVNRIDVMRWGHAMVTPGVGFIDHPGRREAARPLGAIHFAGTDLSGIPLMEEAFDHGTRAASEVAGELMRRTSSSKASRS</sequence>
<dbReference type="RefSeq" id="WP_165440520.1">
    <property type="nucleotide sequence ID" value="NZ_SJPI01000001.1"/>
</dbReference>
<dbReference type="Proteomes" id="UP000316598">
    <property type="component" value="Unassembled WGS sequence"/>
</dbReference>
<dbReference type="PROSITE" id="PS51257">
    <property type="entry name" value="PROKAR_LIPOPROTEIN"/>
    <property type="match status" value="1"/>
</dbReference>
<dbReference type="EMBL" id="SJPI01000001">
    <property type="protein sequence ID" value="TWT53484.1"/>
    <property type="molecule type" value="Genomic_DNA"/>
</dbReference>
<organism evidence="2 3">
    <name type="scientific">Rubripirellula amarantea</name>
    <dbReference type="NCBI Taxonomy" id="2527999"/>
    <lineage>
        <taxon>Bacteria</taxon>
        <taxon>Pseudomonadati</taxon>
        <taxon>Planctomycetota</taxon>
        <taxon>Planctomycetia</taxon>
        <taxon>Pirellulales</taxon>
        <taxon>Pirellulaceae</taxon>
        <taxon>Rubripirellula</taxon>
    </lineage>
</organism>
<evidence type="ECO:0000259" key="1">
    <source>
        <dbReference type="Pfam" id="PF01593"/>
    </source>
</evidence>
<dbReference type="Pfam" id="PF01593">
    <property type="entry name" value="Amino_oxidase"/>
    <property type="match status" value="1"/>
</dbReference>
<dbReference type="GO" id="GO:0016491">
    <property type="term" value="F:oxidoreductase activity"/>
    <property type="evidence" value="ECO:0007669"/>
    <property type="project" value="InterPro"/>
</dbReference>
<feature type="domain" description="Amine oxidase" evidence="1">
    <location>
        <begin position="71"/>
        <end position="531"/>
    </location>
</feature>
<dbReference type="InterPro" id="IPR050464">
    <property type="entry name" value="Zeta_carotene_desat/Oxidored"/>
</dbReference>
<accession>A0A5C5WRG0</accession>
<proteinExistence type="predicted"/>
<evidence type="ECO:0000313" key="3">
    <source>
        <dbReference type="Proteomes" id="UP000316598"/>
    </source>
</evidence>
<keyword evidence="3" id="KW-1185">Reference proteome</keyword>
<reference evidence="2 3" key="1">
    <citation type="submission" date="2019-02" db="EMBL/GenBank/DDBJ databases">
        <title>Deep-cultivation of Planctomycetes and their phenomic and genomic characterization uncovers novel biology.</title>
        <authorList>
            <person name="Wiegand S."/>
            <person name="Jogler M."/>
            <person name="Boedeker C."/>
            <person name="Pinto D."/>
            <person name="Vollmers J."/>
            <person name="Rivas-Marin E."/>
            <person name="Kohn T."/>
            <person name="Peeters S.H."/>
            <person name="Heuer A."/>
            <person name="Rast P."/>
            <person name="Oberbeckmann S."/>
            <person name="Bunk B."/>
            <person name="Jeske O."/>
            <person name="Meyerdierks A."/>
            <person name="Storesund J.E."/>
            <person name="Kallscheuer N."/>
            <person name="Luecker S."/>
            <person name="Lage O.M."/>
            <person name="Pohl T."/>
            <person name="Merkel B.J."/>
            <person name="Hornburger P."/>
            <person name="Mueller R.-W."/>
            <person name="Bruemmer F."/>
            <person name="Labrenz M."/>
            <person name="Spormann A.M."/>
            <person name="Op Den Camp H."/>
            <person name="Overmann J."/>
            <person name="Amann R."/>
            <person name="Jetten M.S.M."/>
            <person name="Mascher T."/>
            <person name="Medema M.H."/>
            <person name="Devos D.P."/>
            <person name="Kaster A.-K."/>
            <person name="Ovreas L."/>
            <person name="Rohde M."/>
            <person name="Galperin M.Y."/>
            <person name="Jogler C."/>
        </authorList>
    </citation>
    <scope>NUCLEOTIDE SEQUENCE [LARGE SCALE GENOMIC DNA]</scope>
    <source>
        <strain evidence="2 3">Pla22</strain>
    </source>
</reference>
<gene>
    <name evidence="2" type="ORF">Pla22_11130</name>
</gene>
<dbReference type="Gene3D" id="3.50.50.60">
    <property type="entry name" value="FAD/NAD(P)-binding domain"/>
    <property type="match status" value="1"/>
</dbReference>
<dbReference type="PANTHER" id="PTHR42923">
    <property type="entry name" value="PROTOPORPHYRINOGEN OXIDASE"/>
    <property type="match status" value="1"/>
</dbReference>
<dbReference type="PANTHER" id="PTHR42923:SF39">
    <property type="entry name" value="AMINO OXIDASE"/>
    <property type="match status" value="1"/>
</dbReference>
<comment type="caution">
    <text evidence="2">The sequence shown here is derived from an EMBL/GenBank/DDBJ whole genome shotgun (WGS) entry which is preliminary data.</text>
</comment>
<protein>
    <recommendedName>
        <fullName evidence="1">Amine oxidase domain-containing protein</fullName>
    </recommendedName>
</protein>
<evidence type="ECO:0000313" key="2">
    <source>
        <dbReference type="EMBL" id="TWT53484.1"/>
    </source>
</evidence>
<dbReference type="AlphaFoldDB" id="A0A5C5WRG0"/>
<dbReference type="SUPFAM" id="SSF51905">
    <property type="entry name" value="FAD/NAD(P)-binding domain"/>
    <property type="match status" value="1"/>
</dbReference>
<name>A0A5C5WRG0_9BACT</name>
<dbReference type="InterPro" id="IPR002937">
    <property type="entry name" value="Amino_oxidase"/>
</dbReference>
<dbReference type="InterPro" id="IPR036188">
    <property type="entry name" value="FAD/NAD-bd_sf"/>
</dbReference>